<proteinExistence type="predicted"/>
<protein>
    <submittedName>
        <fullName evidence="1">Uncharacterized protein</fullName>
    </submittedName>
</protein>
<organism evidence="1 2">
    <name type="scientific">Bifidobacterium callitrichos DSM 23973</name>
    <dbReference type="NCBI Taxonomy" id="1437609"/>
    <lineage>
        <taxon>Bacteria</taxon>
        <taxon>Bacillati</taxon>
        <taxon>Actinomycetota</taxon>
        <taxon>Actinomycetes</taxon>
        <taxon>Bifidobacteriales</taxon>
        <taxon>Bifidobacteriaceae</taxon>
        <taxon>Bifidobacterium</taxon>
    </lineage>
</organism>
<reference evidence="1 2" key="1">
    <citation type="submission" date="2014-03" db="EMBL/GenBank/DDBJ databases">
        <title>Genomics of Bifidobacteria.</title>
        <authorList>
            <person name="Ventura M."/>
            <person name="Milani C."/>
            <person name="Lugli G.A."/>
        </authorList>
    </citation>
    <scope>NUCLEOTIDE SEQUENCE [LARGE SCALE GENOMIC DNA]</scope>
    <source>
        <strain evidence="1 2">DSM 23973</strain>
    </source>
</reference>
<sequence>MFMFLRVVHNSSETTAREYKRLSSLPSILRRKFVVELTDSQTRFTGRLVLQLRTRYACVMPARLSVYMSPANSSAVCFAATS</sequence>
<dbReference type="AlphaFoldDB" id="A0A087A9Q7"/>
<comment type="caution">
    <text evidence="1">The sequence shown here is derived from an EMBL/GenBank/DDBJ whole genome shotgun (WGS) entry which is preliminary data.</text>
</comment>
<accession>A0A087A9Q7</accession>
<evidence type="ECO:0000313" key="1">
    <source>
        <dbReference type="EMBL" id="KFI55507.1"/>
    </source>
</evidence>
<evidence type="ECO:0000313" key="2">
    <source>
        <dbReference type="Proteomes" id="UP000029072"/>
    </source>
</evidence>
<gene>
    <name evidence="1" type="ORF">BCAL_0764</name>
</gene>
<dbReference type="EMBL" id="JGYS01000005">
    <property type="protein sequence ID" value="KFI55507.1"/>
    <property type="molecule type" value="Genomic_DNA"/>
</dbReference>
<dbReference type="Proteomes" id="UP000029072">
    <property type="component" value="Unassembled WGS sequence"/>
</dbReference>
<name>A0A087A9Q7_9BIFI</name>